<sequence>MQSCDRIRRMSAWEALKQTPIDEVRRRAAIVDQWNDIESVEVPGGTRYAWNDGGGQSSGWFFADDGKVLLLTYEHESALNFYDGDYAAQLEVFRGVPAELVALVANRPESYEFHNVTETSTGQTLPHASGVFWFDGASWHIADGLLTYCERNGIALFGGTGFSRDVGFDYAVGDCLFGREFTPEAVIAEQVANGWYEEAGEREEALQRLRAVFDAHTH</sequence>
<evidence type="ECO:0000313" key="2">
    <source>
        <dbReference type="Proteomes" id="UP000037962"/>
    </source>
</evidence>
<dbReference type="Proteomes" id="UP000037962">
    <property type="component" value="Unassembled WGS sequence"/>
</dbReference>
<protein>
    <submittedName>
        <fullName evidence="1">Uncharacterized protein</fullName>
    </submittedName>
</protein>
<keyword evidence="2" id="KW-1185">Reference proteome</keyword>
<reference evidence="1 2" key="1">
    <citation type="submission" date="2015-09" db="EMBL/GenBank/DDBJ databases">
        <title>Genome Sequences of Mycobacterium immunogenum Isolates, Recuperated from a Chloraminated Drinking Water Distribution System Simulator Subjected to Episodes of Nitrification.</title>
        <authorList>
            <person name="Gomez-Alvarez V."/>
            <person name="Revetta R.P."/>
        </authorList>
    </citation>
    <scope>NUCLEOTIDE SEQUENCE [LARGE SCALE GENOMIC DNA]</scope>
    <source>
        <strain evidence="1 2">H076</strain>
    </source>
</reference>
<name>A0ABR5LM30_9MYCO</name>
<organism evidence="1 2">
    <name type="scientific">Mycobacteroides immunogenum</name>
    <dbReference type="NCBI Taxonomy" id="83262"/>
    <lineage>
        <taxon>Bacteria</taxon>
        <taxon>Bacillati</taxon>
        <taxon>Actinomycetota</taxon>
        <taxon>Actinomycetes</taxon>
        <taxon>Mycobacteriales</taxon>
        <taxon>Mycobacteriaceae</taxon>
        <taxon>Mycobacteroides</taxon>
    </lineage>
</organism>
<accession>A0ABR5LM30</accession>
<gene>
    <name evidence="1" type="ORF">AN912_22240</name>
</gene>
<evidence type="ECO:0000313" key="1">
    <source>
        <dbReference type="EMBL" id="KPG28053.1"/>
    </source>
</evidence>
<proteinExistence type="predicted"/>
<dbReference type="EMBL" id="LJFS01000036">
    <property type="protein sequence ID" value="KPG28053.1"/>
    <property type="molecule type" value="Genomic_DNA"/>
</dbReference>
<comment type="caution">
    <text evidence="1">The sequence shown here is derived from an EMBL/GenBank/DDBJ whole genome shotgun (WGS) entry which is preliminary data.</text>
</comment>